<reference evidence="1" key="1">
    <citation type="submission" date="2021-08" db="EMBL/GenBank/DDBJ databases">
        <title>The first chromosome-level gecko genome reveals the dynamic sex chromosomes of Neotropical dwarf geckos (Sphaerodactylidae: Sphaerodactylus).</title>
        <authorList>
            <person name="Pinto B.J."/>
            <person name="Keating S.E."/>
            <person name="Gamble T."/>
        </authorList>
    </citation>
    <scope>NUCLEOTIDE SEQUENCE</scope>
    <source>
        <strain evidence="1">TG3544</strain>
    </source>
</reference>
<evidence type="ECO:0000313" key="2">
    <source>
        <dbReference type="Proteomes" id="UP000827872"/>
    </source>
</evidence>
<dbReference type="EMBL" id="CM037627">
    <property type="protein sequence ID" value="KAH7989117.1"/>
    <property type="molecule type" value="Genomic_DNA"/>
</dbReference>
<gene>
    <name evidence="1" type="ORF">K3G42_003297</name>
</gene>
<organism evidence="1 2">
    <name type="scientific">Sphaerodactylus townsendi</name>
    <dbReference type="NCBI Taxonomy" id="933632"/>
    <lineage>
        <taxon>Eukaryota</taxon>
        <taxon>Metazoa</taxon>
        <taxon>Chordata</taxon>
        <taxon>Craniata</taxon>
        <taxon>Vertebrata</taxon>
        <taxon>Euteleostomi</taxon>
        <taxon>Lepidosauria</taxon>
        <taxon>Squamata</taxon>
        <taxon>Bifurcata</taxon>
        <taxon>Gekkota</taxon>
        <taxon>Sphaerodactylidae</taxon>
        <taxon>Sphaerodactylus</taxon>
    </lineage>
</organism>
<protein>
    <submittedName>
        <fullName evidence="1">Uncharacterized protein</fullName>
    </submittedName>
</protein>
<accession>A0ACB8E9X0</accession>
<dbReference type="Proteomes" id="UP000827872">
    <property type="component" value="Linkage Group LG14"/>
</dbReference>
<evidence type="ECO:0000313" key="1">
    <source>
        <dbReference type="EMBL" id="KAH7989117.1"/>
    </source>
</evidence>
<keyword evidence="2" id="KW-1185">Reference proteome</keyword>
<comment type="caution">
    <text evidence="1">The sequence shown here is derived from an EMBL/GenBank/DDBJ whole genome shotgun (WGS) entry which is preliminary data.</text>
</comment>
<proteinExistence type="predicted"/>
<name>A0ACB8E9X0_9SAUR</name>
<sequence>MNRDADTRPGMRRFCCMTPARRQQRHVQTRRRPCLKGRSEPCTDRTEKKSMEKAGSLHASVPAPPPRLYLPRHFSCSACLYGGLAERCKGGCSPEPEAVELAPSPPASPPPVTRQAPSPPPAPRSPSPPPASPSSPSASRGREPTVSAVPPSPTLRRRAKSLPTPGERGLRPALQQSPSRRKTVRFADSLGLELIAVRHFCQADVPHVPPPPAPLPASPLPRAADLLKTRKPPALGELEPVLFGPPAGPALEPLFPPQPGSSAGFLERVRQSKVRLEAVRAEAAALRGSVRVLNLAYEKAVSVRYTLNRWASSHEVPAAYLPPGHAGDGLTDRFVFRLPVGAGATCLEFALRYRVAGAEYWDNNDGHNYKLRARHRPPDASCPQADGGGAWIHFI</sequence>